<evidence type="ECO:0000256" key="1">
    <source>
        <dbReference type="ARBA" id="ARBA00022737"/>
    </source>
</evidence>
<dbReference type="Gene3D" id="1.25.40.20">
    <property type="entry name" value="Ankyrin repeat-containing domain"/>
    <property type="match status" value="1"/>
</dbReference>
<keyword evidence="6" id="KW-1185">Reference proteome</keyword>
<dbReference type="PANTHER" id="PTHR24198">
    <property type="entry name" value="ANKYRIN REPEAT AND PROTEIN KINASE DOMAIN-CONTAINING PROTEIN"/>
    <property type="match status" value="1"/>
</dbReference>
<proteinExistence type="predicted"/>
<feature type="repeat" description="ANK" evidence="3">
    <location>
        <begin position="164"/>
        <end position="186"/>
    </location>
</feature>
<accession>A0AA88XVP0</accession>
<dbReference type="InterPro" id="IPR036770">
    <property type="entry name" value="Ankyrin_rpt-contain_sf"/>
</dbReference>
<keyword evidence="1" id="KW-0677">Repeat</keyword>
<dbReference type="SUPFAM" id="SSF48403">
    <property type="entry name" value="Ankyrin repeat"/>
    <property type="match status" value="1"/>
</dbReference>
<evidence type="ECO:0000256" key="2">
    <source>
        <dbReference type="ARBA" id="ARBA00023043"/>
    </source>
</evidence>
<gene>
    <name evidence="5" type="ORF">FSP39_003175</name>
</gene>
<protein>
    <submittedName>
        <fullName evidence="5">Uncharacterized protein</fullName>
    </submittedName>
</protein>
<dbReference type="InterPro" id="IPR002110">
    <property type="entry name" value="Ankyrin_rpt"/>
</dbReference>
<reference evidence="5" key="1">
    <citation type="submission" date="2019-08" db="EMBL/GenBank/DDBJ databases">
        <title>The improved chromosome-level genome for the pearl oyster Pinctada fucata martensii using PacBio sequencing and Hi-C.</title>
        <authorList>
            <person name="Zheng Z."/>
        </authorList>
    </citation>
    <scope>NUCLEOTIDE SEQUENCE</scope>
    <source>
        <strain evidence="5">ZZ-2019</strain>
        <tissue evidence="5">Adductor muscle</tissue>
    </source>
</reference>
<evidence type="ECO:0000313" key="6">
    <source>
        <dbReference type="Proteomes" id="UP001186944"/>
    </source>
</evidence>
<dbReference type="PANTHER" id="PTHR24198:SF165">
    <property type="entry name" value="ANKYRIN REPEAT-CONTAINING PROTEIN-RELATED"/>
    <property type="match status" value="1"/>
</dbReference>
<comment type="caution">
    <text evidence="5">The sequence shown here is derived from an EMBL/GenBank/DDBJ whole genome shotgun (WGS) entry which is preliminary data.</text>
</comment>
<feature type="region of interest" description="Disordered" evidence="4">
    <location>
        <begin position="331"/>
        <end position="352"/>
    </location>
</feature>
<dbReference type="AlphaFoldDB" id="A0AA88XVP0"/>
<dbReference type="EMBL" id="VSWD01000010">
    <property type="protein sequence ID" value="KAK3089385.1"/>
    <property type="molecule type" value="Genomic_DNA"/>
</dbReference>
<dbReference type="Pfam" id="PF12796">
    <property type="entry name" value="Ank_2"/>
    <property type="match status" value="1"/>
</dbReference>
<dbReference type="GO" id="GO:0005737">
    <property type="term" value="C:cytoplasm"/>
    <property type="evidence" value="ECO:0007669"/>
    <property type="project" value="TreeGrafter"/>
</dbReference>
<feature type="compositionally biased region" description="Basic residues" evidence="4">
    <location>
        <begin position="465"/>
        <end position="478"/>
    </location>
</feature>
<feature type="region of interest" description="Disordered" evidence="4">
    <location>
        <begin position="380"/>
        <end position="399"/>
    </location>
</feature>
<dbReference type="PROSITE" id="PS50088">
    <property type="entry name" value="ANK_REPEAT"/>
    <property type="match status" value="1"/>
</dbReference>
<organism evidence="5 6">
    <name type="scientific">Pinctada imbricata</name>
    <name type="common">Atlantic pearl-oyster</name>
    <name type="synonym">Pinctada martensii</name>
    <dbReference type="NCBI Taxonomy" id="66713"/>
    <lineage>
        <taxon>Eukaryota</taxon>
        <taxon>Metazoa</taxon>
        <taxon>Spiralia</taxon>
        <taxon>Lophotrochozoa</taxon>
        <taxon>Mollusca</taxon>
        <taxon>Bivalvia</taxon>
        <taxon>Autobranchia</taxon>
        <taxon>Pteriomorphia</taxon>
        <taxon>Pterioida</taxon>
        <taxon>Pterioidea</taxon>
        <taxon>Pteriidae</taxon>
        <taxon>Pinctada</taxon>
    </lineage>
</organism>
<evidence type="ECO:0000256" key="3">
    <source>
        <dbReference type="PROSITE-ProRule" id="PRU00023"/>
    </source>
</evidence>
<evidence type="ECO:0000256" key="4">
    <source>
        <dbReference type="SAM" id="MobiDB-lite"/>
    </source>
</evidence>
<dbReference type="PROSITE" id="PS50297">
    <property type="entry name" value="ANK_REP_REGION"/>
    <property type="match status" value="1"/>
</dbReference>
<feature type="region of interest" description="Disordered" evidence="4">
    <location>
        <begin position="416"/>
        <end position="478"/>
    </location>
</feature>
<dbReference type="SMART" id="SM00248">
    <property type="entry name" value="ANK"/>
    <property type="match status" value="5"/>
</dbReference>
<evidence type="ECO:0000313" key="5">
    <source>
        <dbReference type="EMBL" id="KAK3089385.1"/>
    </source>
</evidence>
<dbReference type="Proteomes" id="UP001186944">
    <property type="component" value="Unassembled WGS sequence"/>
</dbReference>
<keyword evidence="2 3" id="KW-0040">ANK repeat</keyword>
<name>A0AA88XVP0_PINIB</name>
<sequence length="478" mass="54105">MVLREETILQVKSKVSEMEKNSDLYFVQDFIGVPLHSSAPVSRSKSDSRDSDRMNACMANNLFHSVFKGRFRKVKLILDRGYNVNNKNNYGYSVLIAALHIEDDVKRDKMFRYLMHRHADITAKDPKHGRSILSWASLLGRNDQVVLMLESLKGDFDLREQDYDGMTALHQATQSGHIDVVRTLVQEFRKYRLSVDVADRLGLTPYLHAKRLGYTEICNILQVDGRACPGQSDSFTFRSSSEWSEIGATIKQKKHLQQRMTCFEHAAIHGSSKSFRNFFGSESVPAVGVSVPEDTEKPEKVTYWVVKNVPPKYRTENDQLSRSTDFVEFNRLNKSKQREMSKSNPNPTFSLLELTPGAKAISANEFKHSETDTSKIEPAAKVDSSTHHQHHHSHKPSQMQSLGAIMAALADQQTSSYRQTVRVTPPAENLPPSRAKRSTFSIIFGKDELKKKKKGKGSGKSCQNSKKKGSNFLKPPKR</sequence>